<evidence type="ECO:0000313" key="2">
    <source>
        <dbReference type="EMBL" id="PIT89802.1"/>
    </source>
</evidence>
<accession>A0A2M6WAH1</accession>
<keyword evidence="1" id="KW-1133">Transmembrane helix</keyword>
<dbReference type="EMBL" id="PFBP01000033">
    <property type="protein sequence ID" value="PIT89802.1"/>
    <property type="molecule type" value="Genomic_DNA"/>
</dbReference>
<evidence type="ECO:0000313" key="3">
    <source>
        <dbReference type="Proteomes" id="UP000231464"/>
    </source>
</evidence>
<gene>
    <name evidence="2" type="ORF">COU23_02025</name>
</gene>
<protein>
    <recommendedName>
        <fullName evidence="4">DUF4012 domain-containing protein</fullName>
    </recommendedName>
</protein>
<sequence length="664" mass="75930">MSDLNHELKKIEKEAELGLEEIVGLKKPFYKKAIFWLLTIFLIVLIVLGIGYFSYWQPLKNTFVLAGQTQSYFEKAQTDLLAANFSEAKKDIETAQKLLENLEKNVNKLDSPLMIGYLHNQYESIKIIIDSIQEFSSGLYLVANLSHDVLTSVKQDLNNKNTTLSQQKRLEILSRLAQANPSLNGAKAQINLSLLTLDQIDQEKLNSQLKKYYLTLKAKLIFLQGFLEQATGLSEVLPKVLGLGQEKTYLFLLQNSNELRPTGGFIGTVGILKLKNGQIISFNTNDVYDYDRFAINKKMAVIAPEPLKKYLNISSWYLRDSNWSADFPLAAKKIEWFYHEEAGLSDGALENIRIDGIIAITPKMVEDVLNALGAVEVDSFIFNKDNFVSQLQYLVEVGFQAQKVPFFQRKNIIGRLSQELISRLDKLNFEGWLAIFKSLFNNLNQKNILIYSKDANLQNLTTEQNWSGAINNTPDDFLMVVDANLAALKSNQCVERQIKYSLLPVEDKIKARVDINYKNNCSFTWQTTRYRTYTRIYVPLGSKWLKTEGSMDTDRSPKKGFTDLSEENNKTIFGTFIAIEPGKTGTLSFEYNLPDYLIKKISASSFYHLYLQKQPGTKNDKIFLDLQFDQKIKKSLPENSTLLNADRYQLTTNLETDREIKLEF</sequence>
<evidence type="ECO:0008006" key="4">
    <source>
        <dbReference type="Google" id="ProtNLM"/>
    </source>
</evidence>
<evidence type="ECO:0000256" key="1">
    <source>
        <dbReference type="SAM" id="Phobius"/>
    </source>
</evidence>
<keyword evidence="1" id="KW-0812">Transmembrane</keyword>
<comment type="caution">
    <text evidence="2">The sequence shown here is derived from an EMBL/GenBank/DDBJ whole genome shotgun (WGS) entry which is preliminary data.</text>
</comment>
<dbReference type="Proteomes" id="UP000231464">
    <property type="component" value="Unassembled WGS sequence"/>
</dbReference>
<dbReference type="Pfam" id="PF13196">
    <property type="entry name" value="DUF4012"/>
    <property type="match status" value="1"/>
</dbReference>
<reference evidence="3" key="1">
    <citation type="submission" date="2017-09" db="EMBL/GenBank/DDBJ databases">
        <title>Depth-based differentiation of microbial function through sediment-hosted aquifers and enrichment of novel symbionts in the deep terrestrial subsurface.</title>
        <authorList>
            <person name="Probst A.J."/>
            <person name="Ladd B."/>
            <person name="Jarett J.K."/>
            <person name="Geller-Mcgrath D.E."/>
            <person name="Sieber C.M.K."/>
            <person name="Emerson J.B."/>
            <person name="Anantharaman K."/>
            <person name="Thomas B.C."/>
            <person name="Malmstrom R."/>
            <person name="Stieglmeier M."/>
            <person name="Klingl A."/>
            <person name="Woyke T."/>
            <person name="Ryan C.M."/>
            <person name="Banfield J.F."/>
        </authorList>
    </citation>
    <scope>NUCLEOTIDE SEQUENCE [LARGE SCALE GENOMIC DNA]</scope>
</reference>
<dbReference type="InterPro" id="IPR025101">
    <property type="entry name" value="DUF4012"/>
</dbReference>
<name>A0A2M6WAH1_9BACT</name>
<feature type="transmembrane region" description="Helical" evidence="1">
    <location>
        <begin position="34"/>
        <end position="56"/>
    </location>
</feature>
<keyword evidence="1" id="KW-0472">Membrane</keyword>
<proteinExistence type="predicted"/>
<organism evidence="2 3">
    <name type="scientific">Candidatus Kuenenbacteria bacterium CG10_big_fil_rev_8_21_14_0_10_36_11</name>
    <dbReference type="NCBI Taxonomy" id="1974618"/>
    <lineage>
        <taxon>Bacteria</taxon>
        <taxon>Candidatus Kueneniibacteriota</taxon>
    </lineage>
</organism>
<dbReference type="AlphaFoldDB" id="A0A2M6WAH1"/>